<dbReference type="GO" id="GO:0043409">
    <property type="term" value="P:negative regulation of MAPK cascade"/>
    <property type="evidence" value="ECO:0007669"/>
    <property type="project" value="TreeGrafter"/>
</dbReference>
<evidence type="ECO:0000256" key="7">
    <source>
        <dbReference type="RuleBase" id="RU366038"/>
    </source>
</evidence>
<evidence type="ECO:0000313" key="10">
    <source>
        <dbReference type="EMBL" id="CAG5124444.1"/>
    </source>
</evidence>
<evidence type="ECO:0000256" key="5">
    <source>
        <dbReference type="ARBA" id="ARBA00048336"/>
    </source>
</evidence>
<name>A0A8S3Z4J9_9EUPU</name>
<dbReference type="SUPFAM" id="SSF52799">
    <property type="entry name" value="(Phosphotyrosine protein) phosphatases II"/>
    <property type="match status" value="1"/>
</dbReference>
<evidence type="ECO:0000256" key="2">
    <source>
        <dbReference type="ARBA" id="ARBA00022801"/>
    </source>
</evidence>
<dbReference type="EC" id="3.1.3.16" evidence="7"/>
<evidence type="ECO:0000313" key="11">
    <source>
        <dbReference type="Proteomes" id="UP000678393"/>
    </source>
</evidence>
<dbReference type="Pfam" id="PF00782">
    <property type="entry name" value="DSPc"/>
    <property type="match status" value="1"/>
</dbReference>
<dbReference type="GO" id="GO:0004725">
    <property type="term" value="F:protein tyrosine phosphatase activity"/>
    <property type="evidence" value="ECO:0007669"/>
    <property type="project" value="UniProtKB-EC"/>
</dbReference>
<evidence type="ECO:0000259" key="9">
    <source>
        <dbReference type="PROSITE" id="PS50056"/>
    </source>
</evidence>
<proteinExistence type="inferred from homology"/>
<feature type="domain" description="Tyrosine-protein phosphatase" evidence="8">
    <location>
        <begin position="52"/>
        <end position="202"/>
    </location>
</feature>
<dbReference type="InterPro" id="IPR020422">
    <property type="entry name" value="TYR_PHOSPHATASE_DUAL_dom"/>
</dbReference>
<keyword evidence="11" id="KW-1185">Reference proteome</keyword>
<comment type="catalytic activity">
    <reaction evidence="5 7">
        <text>O-phospho-L-threonyl-[protein] + H2O = L-threonyl-[protein] + phosphate</text>
        <dbReference type="Rhea" id="RHEA:47004"/>
        <dbReference type="Rhea" id="RHEA-COMP:11060"/>
        <dbReference type="Rhea" id="RHEA-COMP:11605"/>
        <dbReference type="ChEBI" id="CHEBI:15377"/>
        <dbReference type="ChEBI" id="CHEBI:30013"/>
        <dbReference type="ChEBI" id="CHEBI:43474"/>
        <dbReference type="ChEBI" id="CHEBI:61977"/>
        <dbReference type="EC" id="3.1.3.16"/>
    </reaction>
</comment>
<gene>
    <name evidence="10" type="ORF">CUNI_LOCUS10002</name>
</gene>
<dbReference type="AlphaFoldDB" id="A0A8S3Z4J9"/>
<dbReference type="GO" id="GO:0008138">
    <property type="term" value="F:protein tyrosine/serine/threonine phosphatase activity"/>
    <property type="evidence" value="ECO:0007669"/>
    <property type="project" value="UniProtKB-UniRule"/>
</dbReference>
<reference evidence="10" key="1">
    <citation type="submission" date="2021-04" db="EMBL/GenBank/DDBJ databases">
        <authorList>
            <consortium name="Molecular Ecology Group"/>
        </authorList>
    </citation>
    <scope>NUCLEOTIDE SEQUENCE</scope>
</reference>
<dbReference type="InterPro" id="IPR000387">
    <property type="entry name" value="Tyr_Pase_dom"/>
</dbReference>
<dbReference type="EC" id="3.1.3.48" evidence="7"/>
<dbReference type="CDD" id="cd14515">
    <property type="entry name" value="DUSP3-like"/>
    <property type="match status" value="1"/>
</dbReference>
<dbReference type="PANTHER" id="PTHR45682:SF1">
    <property type="entry name" value="DUAL SPECIFICITY PROTEIN PHOSPHATASE 3"/>
    <property type="match status" value="1"/>
</dbReference>
<comment type="catalytic activity">
    <reaction evidence="4 7">
        <text>O-phospho-L-seryl-[protein] + H2O = L-seryl-[protein] + phosphate</text>
        <dbReference type="Rhea" id="RHEA:20629"/>
        <dbReference type="Rhea" id="RHEA-COMP:9863"/>
        <dbReference type="Rhea" id="RHEA-COMP:11604"/>
        <dbReference type="ChEBI" id="CHEBI:15377"/>
        <dbReference type="ChEBI" id="CHEBI:29999"/>
        <dbReference type="ChEBI" id="CHEBI:43474"/>
        <dbReference type="ChEBI" id="CHEBI:83421"/>
        <dbReference type="EC" id="3.1.3.16"/>
    </reaction>
</comment>
<dbReference type="GO" id="GO:0033549">
    <property type="term" value="F:MAP kinase phosphatase activity"/>
    <property type="evidence" value="ECO:0007669"/>
    <property type="project" value="TreeGrafter"/>
</dbReference>
<evidence type="ECO:0000256" key="3">
    <source>
        <dbReference type="ARBA" id="ARBA00022912"/>
    </source>
</evidence>
<comment type="similarity">
    <text evidence="1 7">Belongs to the protein-tyrosine phosphatase family. Non-receptor class dual specificity subfamily.</text>
</comment>
<dbReference type="OrthoDB" id="426001at2759"/>
<dbReference type="GO" id="GO:0005737">
    <property type="term" value="C:cytoplasm"/>
    <property type="evidence" value="ECO:0007669"/>
    <property type="project" value="TreeGrafter"/>
</dbReference>
<dbReference type="SMART" id="SM00404">
    <property type="entry name" value="PTPc_motif"/>
    <property type="match status" value="1"/>
</dbReference>
<sequence length="206" mass="23008">MMHTPIDLKLYSEVKDILTKACIEASDAAKKASERALIGSFSYFGFPMPPKNPCDEVYPGIWLGEASMAMKPNSLKLMGITHVVNVSMGRMFSQTNTSSAFYKEHDIEFHGIPAMDVPTFNILSYLRPAADFIDEALAKKGKVYVHCQQGVSRSATVVIAFLILKRSMDLASAVRMVRQKREIYPNDGFIRQLCELSKEIGFPKGF</sequence>
<dbReference type="InterPro" id="IPR003595">
    <property type="entry name" value="Tyr_Pase_cat"/>
</dbReference>
<dbReference type="InterPro" id="IPR020405">
    <property type="entry name" value="Atypical_DUSP_subfamA"/>
</dbReference>
<dbReference type="InterPro" id="IPR029021">
    <property type="entry name" value="Prot-tyrosine_phosphatase-like"/>
</dbReference>
<evidence type="ECO:0000256" key="1">
    <source>
        <dbReference type="ARBA" id="ARBA00008601"/>
    </source>
</evidence>
<dbReference type="PROSITE" id="PS50054">
    <property type="entry name" value="TYR_PHOSPHATASE_DUAL"/>
    <property type="match status" value="1"/>
</dbReference>
<feature type="domain" description="Tyrosine specific protein phosphatases" evidence="9">
    <location>
        <begin position="123"/>
        <end position="181"/>
    </location>
</feature>
<keyword evidence="3 7" id="KW-0904">Protein phosphatase</keyword>
<evidence type="ECO:0000256" key="4">
    <source>
        <dbReference type="ARBA" id="ARBA00047761"/>
    </source>
</evidence>
<dbReference type="InterPro" id="IPR000340">
    <property type="entry name" value="Dual-sp_phosphatase_cat-dom"/>
</dbReference>
<organism evidence="10 11">
    <name type="scientific">Candidula unifasciata</name>
    <dbReference type="NCBI Taxonomy" id="100452"/>
    <lineage>
        <taxon>Eukaryota</taxon>
        <taxon>Metazoa</taxon>
        <taxon>Spiralia</taxon>
        <taxon>Lophotrochozoa</taxon>
        <taxon>Mollusca</taxon>
        <taxon>Gastropoda</taxon>
        <taxon>Heterobranchia</taxon>
        <taxon>Euthyneura</taxon>
        <taxon>Panpulmonata</taxon>
        <taxon>Eupulmonata</taxon>
        <taxon>Stylommatophora</taxon>
        <taxon>Helicina</taxon>
        <taxon>Helicoidea</taxon>
        <taxon>Geomitridae</taxon>
        <taxon>Candidula</taxon>
    </lineage>
</organism>
<dbReference type="Proteomes" id="UP000678393">
    <property type="component" value="Unassembled WGS sequence"/>
</dbReference>
<comment type="caution">
    <text evidence="10">The sequence shown here is derived from an EMBL/GenBank/DDBJ whole genome shotgun (WGS) entry which is preliminary data.</text>
</comment>
<dbReference type="PRINTS" id="PR01909">
    <property type="entry name" value="ADSPHPHTASEA"/>
</dbReference>
<dbReference type="Gene3D" id="3.90.190.10">
    <property type="entry name" value="Protein tyrosine phosphatase superfamily"/>
    <property type="match status" value="1"/>
</dbReference>
<dbReference type="PROSITE" id="PS00383">
    <property type="entry name" value="TYR_PHOSPHATASE_1"/>
    <property type="match status" value="1"/>
</dbReference>
<dbReference type="PROSITE" id="PS50056">
    <property type="entry name" value="TYR_PHOSPHATASE_2"/>
    <property type="match status" value="1"/>
</dbReference>
<dbReference type="PRINTS" id="PR01908">
    <property type="entry name" value="ADSPHPHTASE"/>
</dbReference>
<keyword evidence="2 7" id="KW-0378">Hydrolase</keyword>
<evidence type="ECO:0000259" key="8">
    <source>
        <dbReference type="PROSITE" id="PS50054"/>
    </source>
</evidence>
<protein>
    <recommendedName>
        <fullName evidence="7">Dual specificity protein phosphatase</fullName>
        <ecNumber evidence="7">3.1.3.16</ecNumber>
        <ecNumber evidence="7">3.1.3.48</ecNumber>
    </recommendedName>
</protein>
<dbReference type="GO" id="GO:0004722">
    <property type="term" value="F:protein serine/threonine phosphatase activity"/>
    <property type="evidence" value="ECO:0007669"/>
    <property type="project" value="UniProtKB-EC"/>
</dbReference>
<comment type="catalytic activity">
    <reaction evidence="7">
        <text>O-phospho-L-tyrosyl-[protein] + H2O = L-tyrosyl-[protein] + phosphate</text>
        <dbReference type="Rhea" id="RHEA:10684"/>
        <dbReference type="Rhea" id="RHEA-COMP:10136"/>
        <dbReference type="Rhea" id="RHEA-COMP:20101"/>
        <dbReference type="ChEBI" id="CHEBI:15377"/>
        <dbReference type="ChEBI" id="CHEBI:43474"/>
        <dbReference type="ChEBI" id="CHEBI:46858"/>
        <dbReference type="ChEBI" id="CHEBI:61978"/>
        <dbReference type="EC" id="3.1.3.48"/>
    </reaction>
</comment>
<dbReference type="InterPro" id="IPR016130">
    <property type="entry name" value="Tyr_Pase_AS"/>
</dbReference>
<accession>A0A8S3Z4J9</accession>
<evidence type="ECO:0000256" key="6">
    <source>
        <dbReference type="PIRSR" id="PIRSR620405-1"/>
    </source>
</evidence>
<comment type="function">
    <text evidence="7">Dual specificity phosphatase able to dephosphorylate phosphotyrosine, phosphoserine and phosphothreonine residues, with a preference for phosphotyrosine as a substrate.</text>
</comment>
<feature type="active site" description="Phosphocysteine intermediate" evidence="6">
    <location>
        <position position="147"/>
    </location>
</feature>
<dbReference type="SMART" id="SM00195">
    <property type="entry name" value="DSPc"/>
    <property type="match status" value="1"/>
</dbReference>
<dbReference type="PANTHER" id="PTHR45682">
    <property type="entry name" value="AGAP008228-PA"/>
    <property type="match status" value="1"/>
</dbReference>
<dbReference type="EMBL" id="CAJHNH020001779">
    <property type="protein sequence ID" value="CAG5124444.1"/>
    <property type="molecule type" value="Genomic_DNA"/>
</dbReference>